<organism evidence="1 2">
    <name type="scientific">Nostoc flagelliforme FACHB-838</name>
    <dbReference type="NCBI Taxonomy" id="2692904"/>
    <lineage>
        <taxon>Bacteria</taxon>
        <taxon>Bacillati</taxon>
        <taxon>Cyanobacteriota</taxon>
        <taxon>Cyanophyceae</taxon>
        <taxon>Nostocales</taxon>
        <taxon>Nostocaceae</taxon>
        <taxon>Nostoc</taxon>
    </lineage>
</organism>
<comment type="caution">
    <text evidence="1">The sequence shown here is derived from an EMBL/GenBank/DDBJ whole genome shotgun (WGS) entry which is preliminary data.</text>
</comment>
<name>A0ABR8DKM9_9NOSO</name>
<protein>
    <recommendedName>
        <fullName evidence="3">CheR-type methyltransferase domain-containing protein</fullName>
    </recommendedName>
</protein>
<reference evidence="1 2" key="1">
    <citation type="journal article" date="2020" name="ISME J.">
        <title>Comparative genomics reveals insights into cyanobacterial evolution and habitat adaptation.</title>
        <authorList>
            <person name="Chen M.Y."/>
            <person name="Teng W.K."/>
            <person name="Zhao L."/>
            <person name="Hu C.X."/>
            <person name="Zhou Y.K."/>
            <person name="Han B.P."/>
            <person name="Song L.R."/>
            <person name="Shu W.S."/>
        </authorList>
    </citation>
    <scope>NUCLEOTIDE SEQUENCE [LARGE SCALE GENOMIC DNA]</scope>
    <source>
        <strain evidence="1 2">FACHB-838</strain>
    </source>
</reference>
<evidence type="ECO:0000313" key="1">
    <source>
        <dbReference type="EMBL" id="MBD2530027.1"/>
    </source>
</evidence>
<dbReference type="RefSeq" id="WP_190940590.1">
    <property type="nucleotide sequence ID" value="NZ_JACJSI010000015.1"/>
</dbReference>
<dbReference type="Proteomes" id="UP000623440">
    <property type="component" value="Unassembled WGS sequence"/>
</dbReference>
<sequence>MDDIYNRIIAGICDRNRISSEVSLRQYLRHLQPHALKLWQSYRNDNVTVDYTDFDTQAAYLLRYYPLYAAMTRQIFEDLNQNILFSTQHIQACFFGAGPAPETVGLITYLEDNFPCLLSAQFKIYDIAADSWRHSRRITNNYLIKEYFLGLCKLNASPIDLLDINTFEPIEYDITNSMIFVFQNCLNEMGNDLNTFLKNIGFLVRKMPRRSILIIADQSNYRSSNRLMNRIESYILAMRQGNIMRSHTQGGITFQSRDLLPPIPVVIKKYLLTGEHGLIPRHSVDFNYLAFRKNAK</sequence>
<evidence type="ECO:0008006" key="3">
    <source>
        <dbReference type="Google" id="ProtNLM"/>
    </source>
</evidence>
<evidence type="ECO:0000313" key="2">
    <source>
        <dbReference type="Proteomes" id="UP000623440"/>
    </source>
</evidence>
<accession>A0ABR8DKM9</accession>
<dbReference type="EMBL" id="JACJSI010000015">
    <property type="protein sequence ID" value="MBD2530027.1"/>
    <property type="molecule type" value="Genomic_DNA"/>
</dbReference>
<proteinExistence type="predicted"/>
<keyword evidence="2" id="KW-1185">Reference proteome</keyword>
<gene>
    <name evidence="1" type="ORF">H6G97_10785</name>
</gene>